<dbReference type="Pfam" id="PF00263">
    <property type="entry name" value="Secretin"/>
    <property type="match status" value="1"/>
</dbReference>
<evidence type="ECO:0000256" key="4">
    <source>
        <dbReference type="RuleBase" id="RU004003"/>
    </source>
</evidence>
<dbReference type="RefSeq" id="WP_379772453.1">
    <property type="nucleotide sequence ID" value="NZ_JBHSMZ010000014.1"/>
</dbReference>
<evidence type="ECO:0000256" key="1">
    <source>
        <dbReference type="ARBA" id="ARBA00004370"/>
    </source>
</evidence>
<dbReference type="PANTHER" id="PTHR30332">
    <property type="entry name" value="PROBABLE GENERAL SECRETION PATHWAY PROTEIN D"/>
    <property type="match status" value="1"/>
</dbReference>
<dbReference type="PROSITE" id="PS51257">
    <property type="entry name" value="PROKAR_LIPOPROTEIN"/>
    <property type="match status" value="1"/>
</dbReference>
<comment type="caution">
    <text evidence="8">The sequence shown here is derived from an EMBL/GenBank/DDBJ whole genome shotgun (WGS) entry which is preliminary data.</text>
</comment>
<feature type="compositionally biased region" description="Polar residues" evidence="5">
    <location>
        <begin position="513"/>
        <end position="522"/>
    </location>
</feature>
<protein>
    <recommendedName>
        <fullName evidence="7">Type II/III secretion system secretin-like domain-containing protein</fullName>
    </recommendedName>
</protein>
<feature type="signal peptide" evidence="6">
    <location>
        <begin position="1"/>
        <end position="23"/>
    </location>
</feature>
<reference evidence="9" key="1">
    <citation type="journal article" date="2019" name="Int. J. Syst. Evol. Microbiol.">
        <title>The Global Catalogue of Microorganisms (GCM) 10K type strain sequencing project: providing services to taxonomists for standard genome sequencing and annotation.</title>
        <authorList>
            <consortium name="The Broad Institute Genomics Platform"/>
            <consortium name="The Broad Institute Genome Sequencing Center for Infectious Disease"/>
            <person name="Wu L."/>
            <person name="Ma J."/>
        </authorList>
    </citation>
    <scope>NUCLEOTIDE SEQUENCE [LARGE SCALE GENOMIC DNA]</scope>
    <source>
        <strain evidence="9">CGMCC 4.5798</strain>
    </source>
</reference>
<evidence type="ECO:0000313" key="8">
    <source>
        <dbReference type="EMBL" id="MFC5550208.1"/>
    </source>
</evidence>
<keyword evidence="2 6" id="KW-0732">Signal</keyword>
<evidence type="ECO:0000313" key="9">
    <source>
        <dbReference type="Proteomes" id="UP001596086"/>
    </source>
</evidence>
<dbReference type="InterPro" id="IPR004846">
    <property type="entry name" value="T2SS/T3SS_dom"/>
</dbReference>
<gene>
    <name evidence="8" type="ORF">ACFPO9_16965</name>
</gene>
<sequence>MKKPVLYLSVLSTALLATGCVSTQLTSNTKASITTARASADLTLAQATAPTTSKAAYEKSQEVDAPWIVGKSVPLARSVALPPALQKDVKTAMMFDGDSWVSLSAAAERIMLATGMVVTIHPDVYLDSAALQRKAVKDANTGSATNNGQSAFAAMPVGMPVAANVAPIPLPLPSAYGKAPAAAPVATGGAGKGHRPPESANGFDFPRVNAPLSQVLDIIATKLGIKWKYDSASNSIRFYRMITKTWETPFMVSKASYKSALEGETTNSTNQNVVTNRNTTSPVGDELKDLVELNSMRDSLETIMTRSGQAFANPATGAITLTDTPDAVDAADEIIRNGIKSLSRIVRMRMQTIKVSSKTSGEAGVDMSVVVARALQNLPDFRMSFGTPTGINSNSAGAIGAQVFSGSAAGSRAMITALQDIGDVDVSNEIPLSTRNRRGVTYTVRNTFSYVASTTPAAATTGGTGGTPGITTAQDTVGLKLFLVPEVNRDTVTVNISLDQSTLKSLETFTSGSGANAQSVQLPNKDGEGSSQVVPIRNGQTILLTGFDTKSNQYDKRTLGAHLPVIAGGGLRAAESRSTTIVLLTAEVVDGTND</sequence>
<comment type="subcellular location">
    <subcellularLocation>
        <location evidence="1">Membrane</location>
    </subcellularLocation>
</comment>
<evidence type="ECO:0000256" key="2">
    <source>
        <dbReference type="ARBA" id="ARBA00022729"/>
    </source>
</evidence>
<comment type="similarity">
    <text evidence="4">Belongs to the bacterial secretin family.</text>
</comment>
<keyword evidence="9" id="KW-1185">Reference proteome</keyword>
<proteinExistence type="inferred from homology"/>
<dbReference type="Proteomes" id="UP001596086">
    <property type="component" value="Unassembled WGS sequence"/>
</dbReference>
<dbReference type="EMBL" id="JBHSMZ010000014">
    <property type="protein sequence ID" value="MFC5550208.1"/>
    <property type="molecule type" value="Genomic_DNA"/>
</dbReference>
<feature type="region of interest" description="Disordered" evidence="5">
    <location>
        <begin position="513"/>
        <end position="533"/>
    </location>
</feature>
<organism evidence="8 9">
    <name type="scientific">Massilia aerilata</name>
    <dbReference type="NCBI Taxonomy" id="453817"/>
    <lineage>
        <taxon>Bacteria</taxon>
        <taxon>Pseudomonadati</taxon>
        <taxon>Pseudomonadota</taxon>
        <taxon>Betaproteobacteria</taxon>
        <taxon>Burkholderiales</taxon>
        <taxon>Oxalobacteraceae</taxon>
        <taxon>Telluria group</taxon>
        <taxon>Massilia</taxon>
    </lineage>
</organism>
<dbReference type="PANTHER" id="PTHR30332:SF24">
    <property type="entry name" value="SECRETIN GSPD-RELATED"/>
    <property type="match status" value="1"/>
</dbReference>
<evidence type="ECO:0000256" key="5">
    <source>
        <dbReference type="SAM" id="MobiDB-lite"/>
    </source>
</evidence>
<dbReference type="InterPro" id="IPR050810">
    <property type="entry name" value="Bact_Secretion_Sys_Channel"/>
</dbReference>
<name>A0ABW0S4S4_9BURK</name>
<feature type="chain" id="PRO_5045810488" description="Type II/III secretion system secretin-like domain-containing protein" evidence="6">
    <location>
        <begin position="24"/>
        <end position="594"/>
    </location>
</feature>
<feature type="domain" description="Type II/III secretion system secretin-like" evidence="7">
    <location>
        <begin position="417"/>
        <end position="557"/>
    </location>
</feature>
<keyword evidence="3" id="KW-0472">Membrane</keyword>
<accession>A0ABW0S4S4</accession>
<evidence type="ECO:0000256" key="3">
    <source>
        <dbReference type="ARBA" id="ARBA00023136"/>
    </source>
</evidence>
<evidence type="ECO:0000259" key="7">
    <source>
        <dbReference type="Pfam" id="PF00263"/>
    </source>
</evidence>
<evidence type="ECO:0000256" key="6">
    <source>
        <dbReference type="SAM" id="SignalP"/>
    </source>
</evidence>